<dbReference type="GO" id="GO:0004798">
    <property type="term" value="F:dTMP kinase activity"/>
    <property type="evidence" value="ECO:0007669"/>
    <property type="project" value="UniProtKB-UniRule"/>
</dbReference>
<gene>
    <name evidence="11" type="primary">tmk</name>
    <name evidence="13" type="ORF">COV53_05175</name>
</gene>
<accession>A0A2H0NGK7</accession>
<feature type="binding site" evidence="11">
    <location>
        <begin position="51"/>
        <end position="58"/>
    </location>
    <ligand>
        <name>ATP</name>
        <dbReference type="ChEBI" id="CHEBI:30616"/>
    </ligand>
</feature>
<dbReference type="GO" id="GO:0005524">
    <property type="term" value="F:ATP binding"/>
    <property type="evidence" value="ECO:0007669"/>
    <property type="project" value="UniProtKB-UniRule"/>
</dbReference>
<dbReference type="GO" id="GO:0005829">
    <property type="term" value="C:cytosol"/>
    <property type="evidence" value="ECO:0007669"/>
    <property type="project" value="TreeGrafter"/>
</dbReference>
<dbReference type="EC" id="2.7.4.9" evidence="2 11"/>
<dbReference type="NCBIfam" id="TIGR00041">
    <property type="entry name" value="DTMP_kinase"/>
    <property type="match status" value="1"/>
</dbReference>
<dbReference type="GO" id="GO:0006235">
    <property type="term" value="P:dTTP biosynthetic process"/>
    <property type="evidence" value="ECO:0007669"/>
    <property type="project" value="UniProtKB-UniRule"/>
</dbReference>
<evidence type="ECO:0000256" key="11">
    <source>
        <dbReference type="HAMAP-Rule" id="MF_00165"/>
    </source>
</evidence>
<dbReference type="Gene3D" id="3.40.50.300">
    <property type="entry name" value="P-loop containing nucleotide triphosphate hydrolases"/>
    <property type="match status" value="1"/>
</dbReference>
<evidence type="ECO:0000256" key="6">
    <source>
        <dbReference type="ARBA" id="ARBA00022741"/>
    </source>
</evidence>
<protein>
    <recommendedName>
        <fullName evidence="3 11">Thymidylate kinase</fullName>
        <ecNumber evidence="2 11">2.7.4.9</ecNumber>
    </recommendedName>
    <alternativeName>
        <fullName evidence="11">dTMP kinase</fullName>
    </alternativeName>
</protein>
<reference evidence="13 14" key="1">
    <citation type="submission" date="2017-09" db="EMBL/GenBank/DDBJ databases">
        <title>Depth-based differentiation of microbial function through sediment-hosted aquifers and enrichment of novel symbionts in the deep terrestrial subsurface.</title>
        <authorList>
            <person name="Probst A.J."/>
            <person name="Ladd B."/>
            <person name="Jarett J.K."/>
            <person name="Geller-Mcgrath D.E."/>
            <person name="Sieber C.M."/>
            <person name="Emerson J.B."/>
            <person name="Anantharaman K."/>
            <person name="Thomas B.C."/>
            <person name="Malmstrom R."/>
            <person name="Stieglmeier M."/>
            <person name="Klingl A."/>
            <person name="Woyke T."/>
            <person name="Ryan C.M."/>
            <person name="Banfield J.F."/>
        </authorList>
    </citation>
    <scope>NUCLEOTIDE SEQUENCE [LARGE SCALE GENOMIC DNA]</scope>
    <source>
        <strain evidence="13">CG11_big_fil_rev_8_21_14_0_20_37_11</strain>
    </source>
</reference>
<dbReference type="Pfam" id="PF02223">
    <property type="entry name" value="Thymidylate_kin"/>
    <property type="match status" value="1"/>
</dbReference>
<organism evidence="13 14">
    <name type="scientific">Candidatus Gottesmanbacteria bacterium CG11_big_fil_rev_8_21_14_0_20_37_11</name>
    <dbReference type="NCBI Taxonomy" id="1974575"/>
    <lineage>
        <taxon>Bacteria</taxon>
        <taxon>Candidatus Gottesmaniibacteriota</taxon>
    </lineage>
</organism>
<evidence type="ECO:0000256" key="1">
    <source>
        <dbReference type="ARBA" id="ARBA00009776"/>
    </source>
</evidence>
<dbReference type="GO" id="GO:0006227">
    <property type="term" value="P:dUDP biosynthetic process"/>
    <property type="evidence" value="ECO:0007669"/>
    <property type="project" value="TreeGrafter"/>
</dbReference>
<name>A0A2H0NGK7_9BACT</name>
<evidence type="ECO:0000256" key="10">
    <source>
        <dbReference type="ARBA" id="ARBA00057735"/>
    </source>
</evidence>
<dbReference type="FunFam" id="3.40.50.300:FF:000225">
    <property type="entry name" value="Thymidylate kinase"/>
    <property type="match status" value="1"/>
</dbReference>
<dbReference type="SUPFAM" id="SSF52540">
    <property type="entry name" value="P-loop containing nucleoside triphosphate hydrolases"/>
    <property type="match status" value="1"/>
</dbReference>
<dbReference type="HAMAP" id="MF_00165">
    <property type="entry name" value="Thymidylate_kinase"/>
    <property type="match status" value="1"/>
</dbReference>
<dbReference type="Proteomes" id="UP000230707">
    <property type="component" value="Unassembled WGS sequence"/>
</dbReference>
<evidence type="ECO:0000256" key="8">
    <source>
        <dbReference type="ARBA" id="ARBA00022840"/>
    </source>
</evidence>
<proteinExistence type="inferred from homology"/>
<dbReference type="InterPro" id="IPR027417">
    <property type="entry name" value="P-loop_NTPase"/>
</dbReference>
<evidence type="ECO:0000256" key="9">
    <source>
        <dbReference type="ARBA" id="ARBA00048743"/>
    </source>
</evidence>
<dbReference type="AlphaFoldDB" id="A0A2H0NGK7"/>
<evidence type="ECO:0000256" key="5">
    <source>
        <dbReference type="ARBA" id="ARBA00022727"/>
    </source>
</evidence>
<dbReference type="PANTHER" id="PTHR10344">
    <property type="entry name" value="THYMIDYLATE KINASE"/>
    <property type="match status" value="1"/>
</dbReference>
<comment type="similarity">
    <text evidence="1 11">Belongs to the thymidylate kinase family.</text>
</comment>
<comment type="function">
    <text evidence="10 11">Phosphorylation of dTMP to form dTDP in both de novo and salvage pathways of dTTP synthesis.</text>
</comment>
<comment type="caution">
    <text evidence="13">The sequence shown here is derived from an EMBL/GenBank/DDBJ whole genome shotgun (WGS) entry which is preliminary data.</text>
</comment>
<evidence type="ECO:0000256" key="2">
    <source>
        <dbReference type="ARBA" id="ARBA00012980"/>
    </source>
</evidence>
<dbReference type="EMBL" id="PCWS01000114">
    <property type="protein sequence ID" value="PIR08030.1"/>
    <property type="molecule type" value="Genomic_DNA"/>
</dbReference>
<keyword evidence="6 11" id="KW-0547">Nucleotide-binding</keyword>
<evidence type="ECO:0000313" key="13">
    <source>
        <dbReference type="EMBL" id="PIR08030.1"/>
    </source>
</evidence>
<keyword evidence="8 11" id="KW-0067">ATP-binding</keyword>
<comment type="catalytic activity">
    <reaction evidence="9 11">
        <text>dTMP + ATP = dTDP + ADP</text>
        <dbReference type="Rhea" id="RHEA:13517"/>
        <dbReference type="ChEBI" id="CHEBI:30616"/>
        <dbReference type="ChEBI" id="CHEBI:58369"/>
        <dbReference type="ChEBI" id="CHEBI:63528"/>
        <dbReference type="ChEBI" id="CHEBI:456216"/>
        <dbReference type="EC" id="2.7.4.9"/>
    </reaction>
</comment>
<feature type="domain" description="Thymidylate kinase-like" evidence="12">
    <location>
        <begin position="49"/>
        <end position="238"/>
    </location>
</feature>
<evidence type="ECO:0000256" key="3">
    <source>
        <dbReference type="ARBA" id="ARBA00017144"/>
    </source>
</evidence>
<dbReference type="GO" id="GO:0006233">
    <property type="term" value="P:dTDP biosynthetic process"/>
    <property type="evidence" value="ECO:0007669"/>
    <property type="project" value="InterPro"/>
</dbReference>
<evidence type="ECO:0000259" key="12">
    <source>
        <dbReference type="Pfam" id="PF02223"/>
    </source>
</evidence>
<evidence type="ECO:0000313" key="14">
    <source>
        <dbReference type="Proteomes" id="UP000230707"/>
    </source>
</evidence>
<keyword evidence="5 11" id="KW-0545">Nucleotide biosynthesis</keyword>
<dbReference type="InterPro" id="IPR018094">
    <property type="entry name" value="Thymidylate_kinase"/>
</dbReference>
<keyword evidence="7 11" id="KW-0418">Kinase</keyword>
<dbReference type="CDD" id="cd01672">
    <property type="entry name" value="TMPK"/>
    <property type="match status" value="1"/>
</dbReference>
<dbReference type="PANTHER" id="PTHR10344:SF4">
    <property type="entry name" value="UMP-CMP KINASE 2, MITOCHONDRIAL"/>
    <property type="match status" value="1"/>
</dbReference>
<keyword evidence="4 11" id="KW-0808">Transferase</keyword>
<sequence>MFKLLNRSRWVYTRNIIKCEGYLAFTICLFSYQAQCKINNYMKGKLITFEGIEGSGKSTQVGLLSSKLREERYQIIAIREPGGTRIGEQIRDITHNRENVDLTAVSEAYLMAASRAQLVRESIKPALKEGKIVIADRFVDSSLAYQGYGRNLGQEAIFALNKLALEEVFPDLTFFLDVTPEVGFGRRNGSGKIDRLDLQQKDFYDRVYKGYKEIIRKDRKRFTVIDSTRSINEVRKVIWQKIKEIL</sequence>
<dbReference type="InterPro" id="IPR039430">
    <property type="entry name" value="Thymidylate_kin-like_dom"/>
</dbReference>
<evidence type="ECO:0000256" key="4">
    <source>
        <dbReference type="ARBA" id="ARBA00022679"/>
    </source>
</evidence>
<evidence type="ECO:0000256" key="7">
    <source>
        <dbReference type="ARBA" id="ARBA00022777"/>
    </source>
</evidence>